<organism evidence="1 2">
    <name type="scientific">Batillaria attramentaria</name>
    <dbReference type="NCBI Taxonomy" id="370345"/>
    <lineage>
        <taxon>Eukaryota</taxon>
        <taxon>Metazoa</taxon>
        <taxon>Spiralia</taxon>
        <taxon>Lophotrochozoa</taxon>
        <taxon>Mollusca</taxon>
        <taxon>Gastropoda</taxon>
        <taxon>Caenogastropoda</taxon>
        <taxon>Sorbeoconcha</taxon>
        <taxon>Cerithioidea</taxon>
        <taxon>Batillariidae</taxon>
        <taxon>Batillaria</taxon>
    </lineage>
</organism>
<protein>
    <submittedName>
        <fullName evidence="1">Uncharacterized protein</fullName>
    </submittedName>
</protein>
<evidence type="ECO:0000313" key="2">
    <source>
        <dbReference type="Proteomes" id="UP001519460"/>
    </source>
</evidence>
<dbReference type="AlphaFoldDB" id="A0ABD0LQA6"/>
<dbReference type="Proteomes" id="UP001519460">
    <property type="component" value="Unassembled WGS sequence"/>
</dbReference>
<keyword evidence="2" id="KW-1185">Reference proteome</keyword>
<comment type="caution">
    <text evidence="1">The sequence shown here is derived from an EMBL/GenBank/DDBJ whole genome shotgun (WGS) entry which is preliminary data.</text>
</comment>
<name>A0ABD0LQA6_9CAEN</name>
<proteinExistence type="predicted"/>
<sequence length="96" mass="11244">MRTSSRVGNWPERDELDPQSYPGIACFWIQQLRRRAERYVKKRRRVQRLKCARNDVLAWPCAAGYRERDASCERPCPSSGPGFEKAVVQGNELFRE</sequence>
<dbReference type="EMBL" id="JACVVK020000031">
    <property type="protein sequence ID" value="KAK7501411.1"/>
    <property type="molecule type" value="Genomic_DNA"/>
</dbReference>
<evidence type="ECO:0000313" key="1">
    <source>
        <dbReference type="EMBL" id="KAK7501411.1"/>
    </source>
</evidence>
<accession>A0ABD0LQA6</accession>
<gene>
    <name evidence="1" type="ORF">BaRGS_00007215</name>
</gene>
<reference evidence="1 2" key="1">
    <citation type="journal article" date="2023" name="Sci. Data">
        <title>Genome assembly of the Korean intertidal mud-creeper Batillaria attramentaria.</title>
        <authorList>
            <person name="Patra A.K."/>
            <person name="Ho P.T."/>
            <person name="Jun S."/>
            <person name="Lee S.J."/>
            <person name="Kim Y."/>
            <person name="Won Y.J."/>
        </authorList>
    </citation>
    <scope>NUCLEOTIDE SEQUENCE [LARGE SCALE GENOMIC DNA]</scope>
    <source>
        <strain evidence="1">Wonlab-2016</strain>
    </source>
</reference>